<dbReference type="EMBL" id="CP022753">
    <property type="protein sequence ID" value="ASU81519.1"/>
    <property type="molecule type" value="Genomic_DNA"/>
</dbReference>
<keyword evidence="3" id="KW-1185">Reference proteome</keyword>
<dbReference type="Proteomes" id="UP000215005">
    <property type="component" value="Chromosome"/>
</dbReference>
<feature type="signal peptide" evidence="1">
    <location>
        <begin position="1"/>
        <end position="20"/>
    </location>
</feature>
<evidence type="ECO:0000313" key="3">
    <source>
        <dbReference type="Proteomes" id="UP000215005"/>
    </source>
</evidence>
<dbReference type="RefSeq" id="WP_017619516.1">
    <property type="nucleotide sequence ID" value="NZ_ANBG01000245.1"/>
</dbReference>
<feature type="chain" id="PRO_5011229099" evidence="1">
    <location>
        <begin position="21"/>
        <end position="65"/>
    </location>
</feature>
<name>A0A223S0H0_9ACTN</name>
<dbReference type="KEGG" id="ngv:CDO52_00810"/>
<accession>A0A223S0H0</accession>
<proteinExistence type="predicted"/>
<dbReference type="AlphaFoldDB" id="A0A223S0H0"/>
<gene>
    <name evidence="2" type="ORF">CDO52_00810</name>
</gene>
<protein>
    <submittedName>
        <fullName evidence="2">Uncharacterized protein</fullName>
    </submittedName>
</protein>
<keyword evidence="1" id="KW-0732">Signal</keyword>
<reference evidence="2 3" key="1">
    <citation type="submission" date="2017-08" db="EMBL/GenBank/DDBJ databases">
        <title>The complete genome sequence of Nocardiopsis gilva YIM 90087.</title>
        <authorList>
            <person name="Yin M."/>
            <person name="Tang S."/>
        </authorList>
    </citation>
    <scope>NUCLEOTIDE SEQUENCE [LARGE SCALE GENOMIC DNA]</scope>
    <source>
        <strain evidence="2 3">YIM 90087</strain>
    </source>
</reference>
<sequence>MVAVAFALLAIAAVVALVTAAEKPASRHGPLLLAGDVPACPFCGRDARSASEDRCEGIPENGGIA</sequence>
<evidence type="ECO:0000313" key="2">
    <source>
        <dbReference type="EMBL" id="ASU81519.1"/>
    </source>
</evidence>
<evidence type="ECO:0000256" key="1">
    <source>
        <dbReference type="SAM" id="SignalP"/>
    </source>
</evidence>
<organism evidence="2 3">
    <name type="scientific">Nocardiopsis gilva YIM 90087</name>
    <dbReference type="NCBI Taxonomy" id="1235441"/>
    <lineage>
        <taxon>Bacteria</taxon>
        <taxon>Bacillati</taxon>
        <taxon>Actinomycetota</taxon>
        <taxon>Actinomycetes</taxon>
        <taxon>Streptosporangiales</taxon>
        <taxon>Nocardiopsidaceae</taxon>
        <taxon>Nocardiopsis</taxon>
    </lineage>
</organism>